<evidence type="ECO:0008006" key="4">
    <source>
        <dbReference type="Google" id="ProtNLM"/>
    </source>
</evidence>
<feature type="chain" id="PRO_5040942609" description="Protein kinase domain-containing protein" evidence="1">
    <location>
        <begin position="42"/>
        <end position="293"/>
    </location>
</feature>
<gene>
    <name evidence="2" type="ORF">C8J55DRAFT_78429</name>
</gene>
<reference evidence="2" key="2">
    <citation type="journal article" date="2023" name="Proc. Natl. Acad. Sci. U.S.A.">
        <title>A global phylogenomic analysis of the shiitake genus Lentinula.</title>
        <authorList>
            <person name="Sierra-Patev S."/>
            <person name="Min B."/>
            <person name="Naranjo-Ortiz M."/>
            <person name="Looney B."/>
            <person name="Konkel Z."/>
            <person name="Slot J.C."/>
            <person name="Sakamoto Y."/>
            <person name="Steenwyk J.L."/>
            <person name="Rokas A."/>
            <person name="Carro J."/>
            <person name="Camarero S."/>
            <person name="Ferreira P."/>
            <person name="Molpeceres G."/>
            <person name="Ruiz-Duenas F.J."/>
            <person name="Serrano A."/>
            <person name="Henrissat B."/>
            <person name="Drula E."/>
            <person name="Hughes K.W."/>
            <person name="Mata J.L."/>
            <person name="Ishikawa N.K."/>
            <person name="Vargas-Isla R."/>
            <person name="Ushijima S."/>
            <person name="Smith C.A."/>
            <person name="Donoghue J."/>
            <person name="Ahrendt S."/>
            <person name="Andreopoulos W."/>
            <person name="He G."/>
            <person name="LaButti K."/>
            <person name="Lipzen A."/>
            <person name="Ng V."/>
            <person name="Riley R."/>
            <person name="Sandor L."/>
            <person name="Barry K."/>
            <person name="Martinez A.T."/>
            <person name="Xiao Y."/>
            <person name="Gibbons J.G."/>
            <person name="Terashima K."/>
            <person name="Grigoriev I.V."/>
            <person name="Hibbett D."/>
        </authorList>
    </citation>
    <scope>NUCLEOTIDE SEQUENCE</scope>
    <source>
        <strain evidence="2">Sp2 HRB7682 ss15</strain>
    </source>
</reference>
<name>A0A9W9ABQ8_9AGAR</name>
<dbReference type="EMBL" id="JANVFS010000017">
    <property type="protein sequence ID" value="KAJ4478611.1"/>
    <property type="molecule type" value="Genomic_DNA"/>
</dbReference>
<reference evidence="2" key="1">
    <citation type="submission" date="2022-08" db="EMBL/GenBank/DDBJ databases">
        <authorList>
            <consortium name="DOE Joint Genome Institute"/>
            <person name="Min B."/>
            <person name="Riley R."/>
            <person name="Sierra-Patev S."/>
            <person name="Naranjo-Ortiz M."/>
            <person name="Looney B."/>
            <person name="Konkel Z."/>
            <person name="Slot J.C."/>
            <person name="Sakamoto Y."/>
            <person name="Steenwyk J.L."/>
            <person name="Rokas A."/>
            <person name="Carro J."/>
            <person name="Camarero S."/>
            <person name="Ferreira P."/>
            <person name="Molpeceres G."/>
            <person name="Ruiz-Duenas F.J."/>
            <person name="Serrano A."/>
            <person name="Henrissat B."/>
            <person name="Drula E."/>
            <person name="Hughes K.W."/>
            <person name="Mata J.L."/>
            <person name="Ishikawa N.K."/>
            <person name="Vargas-Isla R."/>
            <person name="Ushijima S."/>
            <person name="Smith C.A."/>
            <person name="Ahrendt S."/>
            <person name="Andreopoulos W."/>
            <person name="He G."/>
            <person name="Labutti K."/>
            <person name="Lipzen A."/>
            <person name="Ng V."/>
            <person name="Sandor L."/>
            <person name="Barry K."/>
            <person name="Martinez A.T."/>
            <person name="Xiao Y."/>
            <person name="Gibbons J.G."/>
            <person name="Terashima K."/>
            <person name="Hibbett D.S."/>
            <person name="Grigoriev I.V."/>
        </authorList>
    </citation>
    <scope>NUCLEOTIDE SEQUENCE</scope>
    <source>
        <strain evidence="2">Sp2 HRB7682 ss15</strain>
    </source>
</reference>
<comment type="caution">
    <text evidence="2">The sequence shown here is derived from an EMBL/GenBank/DDBJ whole genome shotgun (WGS) entry which is preliminary data.</text>
</comment>
<organism evidence="2 3">
    <name type="scientific">Lentinula lateritia</name>
    <dbReference type="NCBI Taxonomy" id="40482"/>
    <lineage>
        <taxon>Eukaryota</taxon>
        <taxon>Fungi</taxon>
        <taxon>Dikarya</taxon>
        <taxon>Basidiomycota</taxon>
        <taxon>Agaricomycotina</taxon>
        <taxon>Agaricomycetes</taxon>
        <taxon>Agaricomycetidae</taxon>
        <taxon>Agaricales</taxon>
        <taxon>Marasmiineae</taxon>
        <taxon>Omphalotaceae</taxon>
        <taxon>Lentinula</taxon>
    </lineage>
</organism>
<accession>A0A9W9ABQ8</accession>
<dbReference type="Proteomes" id="UP001150238">
    <property type="component" value="Unassembled WGS sequence"/>
</dbReference>
<dbReference type="AlphaFoldDB" id="A0A9W9ABQ8"/>
<evidence type="ECO:0000313" key="3">
    <source>
        <dbReference type="Proteomes" id="UP001150238"/>
    </source>
</evidence>
<feature type="signal peptide" evidence="1">
    <location>
        <begin position="1"/>
        <end position="41"/>
    </location>
</feature>
<protein>
    <recommendedName>
        <fullName evidence="4">Protein kinase domain-containing protein</fullName>
    </recommendedName>
</protein>
<sequence>MPWWFDRSSVTHLMSNPIHRRILFSIILLSTLLCICPTTCAAPAFHSSLAKHAKRRIRGKWMRMIMENVTEQDEQLFSSPLSSIILDHRLPESGSNSVSAYTLKGTYKGHNGKDLVVKILPHNSTYTWGEAKALKAVGDLVDSGTILYTNPARGGSPKYLPAVIMKKKSGQILEHLPGYQGAKPADKKKLRTSVVALLCAKVAEVAATKRVVHRGNQKRNILISLKDDKSLTVSSIELVDYGWPGTFFVNEKVDATDVKIQALKDCKEAWRDQWIQDKWEVLRNDEFEDPEED</sequence>
<evidence type="ECO:0000313" key="2">
    <source>
        <dbReference type="EMBL" id="KAJ4478611.1"/>
    </source>
</evidence>
<keyword evidence="1" id="KW-0732">Signal</keyword>
<evidence type="ECO:0000256" key="1">
    <source>
        <dbReference type="SAM" id="SignalP"/>
    </source>
</evidence>
<proteinExistence type="predicted"/>